<dbReference type="InterPro" id="IPR055360">
    <property type="entry name" value="bAvd"/>
</dbReference>
<sequence>MGHGAVPVSPHPTSWCRGVVWGDAEAMARYEHLPIYKQAMDVAVHLEKVVAGFSRYHKYSLGSDLRQKSRDIVAQIIRANAEHDKAPALRALRGQLDELLILIRLGKEVQAFKSFAAYQFTVEQVASVCRQNEGWLRSVTAEPGAQRPRGPEAGRRRRRSDAETGRPTRAD</sequence>
<evidence type="ECO:0000256" key="1">
    <source>
        <dbReference type="SAM" id="MobiDB-lite"/>
    </source>
</evidence>
<organism evidence="2 4">
    <name type="scientific">Thiohalocapsa marina</name>
    <dbReference type="NCBI Taxonomy" id="424902"/>
    <lineage>
        <taxon>Bacteria</taxon>
        <taxon>Pseudomonadati</taxon>
        <taxon>Pseudomonadota</taxon>
        <taxon>Gammaproteobacteria</taxon>
        <taxon>Chromatiales</taxon>
        <taxon>Chromatiaceae</taxon>
        <taxon>Thiohalocapsa</taxon>
    </lineage>
</organism>
<dbReference type="EMBL" id="VWXX01000054">
    <property type="protein sequence ID" value="KAA6182102.1"/>
    <property type="molecule type" value="Genomic_DNA"/>
</dbReference>
<evidence type="ECO:0000313" key="4">
    <source>
        <dbReference type="Proteomes" id="UP000322981"/>
    </source>
</evidence>
<proteinExistence type="predicted"/>
<dbReference type="SUPFAM" id="SSF158446">
    <property type="entry name" value="IVS-encoded protein-like"/>
    <property type="match status" value="1"/>
</dbReference>
<feature type="region of interest" description="Disordered" evidence="1">
    <location>
        <begin position="138"/>
        <end position="171"/>
    </location>
</feature>
<dbReference type="OrthoDB" id="5525116at2"/>
<accession>A0A5M8FBL4</accession>
<comment type="caution">
    <text evidence="2">The sequence shown here is derived from an EMBL/GenBank/DDBJ whole genome shotgun (WGS) entry which is preliminary data.</text>
</comment>
<name>A0A5M8FBL4_9GAMM</name>
<dbReference type="EMBL" id="VWXX01000054">
    <property type="protein sequence ID" value="KAA6182097.1"/>
    <property type="molecule type" value="Genomic_DNA"/>
</dbReference>
<feature type="compositionally biased region" description="Basic and acidic residues" evidence="1">
    <location>
        <begin position="149"/>
        <end position="171"/>
    </location>
</feature>
<dbReference type="InterPro" id="IPR036583">
    <property type="entry name" value="23S_rRNA_IVS_sf"/>
</dbReference>
<keyword evidence="4" id="KW-1185">Reference proteome</keyword>
<dbReference type="Proteomes" id="UP000322981">
    <property type="component" value="Unassembled WGS sequence"/>
</dbReference>
<dbReference type="CDD" id="cd16376">
    <property type="entry name" value="Avd_like"/>
    <property type="match status" value="1"/>
</dbReference>
<dbReference type="AlphaFoldDB" id="A0A5M8FBL4"/>
<reference evidence="2 4" key="1">
    <citation type="submission" date="2019-09" db="EMBL/GenBank/DDBJ databases">
        <title>Whole-genome sequence of the purple sulfur bacterium Thiohalocapsa marina DSM 19078.</title>
        <authorList>
            <person name="Kyndt J.A."/>
            <person name="Meyer T.E."/>
        </authorList>
    </citation>
    <scope>NUCLEOTIDE SEQUENCE [LARGE SCALE GENOMIC DNA]</scope>
    <source>
        <strain evidence="2 4">DSM 19078</strain>
    </source>
</reference>
<protein>
    <submittedName>
        <fullName evidence="2">Four helix bundle protein</fullName>
    </submittedName>
</protein>
<evidence type="ECO:0000313" key="2">
    <source>
        <dbReference type="EMBL" id="KAA6182097.1"/>
    </source>
</evidence>
<dbReference type="Gene3D" id="1.20.1440.60">
    <property type="entry name" value="23S rRNA-intervening sequence"/>
    <property type="match status" value="1"/>
</dbReference>
<gene>
    <name evidence="2" type="ORF">F2Q65_18460</name>
    <name evidence="3" type="ORF">F2Q65_18485</name>
</gene>
<evidence type="ECO:0000313" key="3">
    <source>
        <dbReference type="EMBL" id="KAA6182102.1"/>
    </source>
</evidence>